<gene>
    <name evidence="3" type="ORF">FOZ62_003958</name>
</gene>
<evidence type="ECO:0000313" key="4">
    <source>
        <dbReference type="Proteomes" id="UP000574390"/>
    </source>
</evidence>
<dbReference type="Proteomes" id="UP000574390">
    <property type="component" value="Unassembled WGS sequence"/>
</dbReference>
<accession>A0A7J6SX52</accession>
<reference evidence="3 4" key="1">
    <citation type="submission" date="2020-04" db="EMBL/GenBank/DDBJ databases">
        <title>Perkinsus olseni comparative genomics.</title>
        <authorList>
            <person name="Bogema D.R."/>
        </authorList>
    </citation>
    <scope>NUCLEOTIDE SEQUENCE [LARGE SCALE GENOMIC DNA]</scope>
    <source>
        <strain evidence="3">ATCC PRA-205</strain>
    </source>
</reference>
<dbReference type="GO" id="GO:0003755">
    <property type="term" value="F:peptidyl-prolyl cis-trans isomerase activity"/>
    <property type="evidence" value="ECO:0007669"/>
    <property type="project" value="InterPro"/>
</dbReference>
<feature type="region of interest" description="Disordered" evidence="1">
    <location>
        <begin position="68"/>
        <end position="120"/>
    </location>
</feature>
<protein>
    <recommendedName>
        <fullName evidence="2">PPIase cyclophilin-type domain-containing protein</fullName>
    </recommendedName>
</protein>
<feature type="non-terminal residue" evidence="3">
    <location>
        <position position="1"/>
    </location>
</feature>
<dbReference type="InterPro" id="IPR002130">
    <property type="entry name" value="Cyclophilin-type_PPIase_dom"/>
</dbReference>
<dbReference type="AlphaFoldDB" id="A0A7J6SX52"/>
<sequence length="141" mass="16552">YTVLGRLIDGMDTLMKIDQVPVGKKNWPTQDIVIEEIVIHANPIADQEAGAGGYARFSALFCLMGRSRSRSRDEEGRHRHHRRRSRSGDRHRHRSYERRPRSYGDDERRSRRTEEDGDNRDVVRDGRGLRIWGGRLEWEVD</sequence>
<comment type="caution">
    <text evidence="3">The sequence shown here is derived from an EMBL/GenBank/DDBJ whole genome shotgun (WGS) entry which is preliminary data.</text>
</comment>
<evidence type="ECO:0000259" key="2">
    <source>
        <dbReference type="Pfam" id="PF00160"/>
    </source>
</evidence>
<organism evidence="3 4">
    <name type="scientific">Perkinsus olseni</name>
    <name type="common">Perkinsus atlanticus</name>
    <dbReference type="NCBI Taxonomy" id="32597"/>
    <lineage>
        <taxon>Eukaryota</taxon>
        <taxon>Sar</taxon>
        <taxon>Alveolata</taxon>
        <taxon>Perkinsozoa</taxon>
        <taxon>Perkinsea</taxon>
        <taxon>Perkinsida</taxon>
        <taxon>Perkinsidae</taxon>
        <taxon>Perkinsus</taxon>
    </lineage>
</organism>
<feature type="compositionally biased region" description="Basic residues" evidence="1">
    <location>
        <begin position="78"/>
        <end position="96"/>
    </location>
</feature>
<dbReference type="EMBL" id="JABANM010011604">
    <property type="protein sequence ID" value="KAF4737421.1"/>
    <property type="molecule type" value="Genomic_DNA"/>
</dbReference>
<dbReference type="SUPFAM" id="SSF50891">
    <property type="entry name" value="Cyclophilin-like"/>
    <property type="match status" value="1"/>
</dbReference>
<name>A0A7J6SX52_PEROL</name>
<dbReference type="Gene3D" id="2.40.100.10">
    <property type="entry name" value="Cyclophilin-like"/>
    <property type="match status" value="1"/>
</dbReference>
<evidence type="ECO:0000256" key="1">
    <source>
        <dbReference type="SAM" id="MobiDB-lite"/>
    </source>
</evidence>
<proteinExistence type="predicted"/>
<dbReference type="Pfam" id="PF00160">
    <property type="entry name" value="Pro_isomerase"/>
    <property type="match status" value="1"/>
</dbReference>
<feature type="domain" description="PPIase cyclophilin-type" evidence="2">
    <location>
        <begin position="1"/>
        <end position="37"/>
    </location>
</feature>
<evidence type="ECO:0000313" key="3">
    <source>
        <dbReference type="EMBL" id="KAF4737421.1"/>
    </source>
</evidence>
<dbReference type="InterPro" id="IPR029000">
    <property type="entry name" value="Cyclophilin-like_dom_sf"/>
</dbReference>
<feature type="compositionally biased region" description="Basic and acidic residues" evidence="1">
    <location>
        <begin position="97"/>
        <end position="120"/>
    </location>
</feature>